<accession>I3YST0</accession>
<reference evidence="1 2" key="1">
    <citation type="submission" date="2012-06" db="EMBL/GenBank/DDBJ databases">
        <title>The complete genome of Aequorivita sublithincola DSM 14238.</title>
        <authorList>
            <consortium name="US DOE Joint Genome Institute (JGI-PGF)"/>
            <person name="Lucas S."/>
            <person name="Copeland A."/>
            <person name="Lapidus A."/>
            <person name="Goodwin L."/>
            <person name="Pitluck S."/>
            <person name="Peters L."/>
            <person name="Munk A.C.C."/>
            <person name="Kyrpides N."/>
            <person name="Mavromatis K."/>
            <person name="Pagani I."/>
            <person name="Ivanova N."/>
            <person name="Ovchinnikova G."/>
            <person name="Zeytun A."/>
            <person name="Detter J.C."/>
            <person name="Han C."/>
            <person name="Land M."/>
            <person name="Hauser L."/>
            <person name="Markowitz V."/>
            <person name="Cheng J.-F."/>
            <person name="Hugenholtz P."/>
            <person name="Woyke T."/>
            <person name="Wu D."/>
            <person name="Tindall B."/>
            <person name="Faehnrich R."/>
            <person name="Brambilla E."/>
            <person name="Klenk H.-P."/>
            <person name="Eisen J.A."/>
        </authorList>
    </citation>
    <scope>NUCLEOTIDE SEQUENCE [LARGE SCALE GENOMIC DNA]</scope>
    <source>
        <strain evidence="2">DSM 14238 / LMG 21431 / ACAM 643 / 9-3</strain>
    </source>
</reference>
<name>I3YST0_AEQSU</name>
<sequence length="131" mass="14207">MKTNFYTILILSVLVCFSCSKDNDENAVDQPPIQNDCGGGMAKTLYTECCVEGPIQAKSDQIISLTYTSNFESDIYEWTVQGNSITLVEGQNAATAKFRTAKNFVKDSILGFSISPEGVPACGNIIVITAY</sequence>
<dbReference type="HOGENOM" id="CLU_1923084_0_0_10"/>
<dbReference type="EMBL" id="CP003280">
    <property type="protein sequence ID" value="AFL80048.1"/>
    <property type="molecule type" value="Genomic_DNA"/>
</dbReference>
<gene>
    <name evidence="1" type="ordered locus">Aeqsu_0536</name>
</gene>
<organism evidence="1 2">
    <name type="scientific">Aequorivita sublithincola (strain DSM 14238 / LMG 21431 / ACAM 643 / 9-3)</name>
    <dbReference type="NCBI Taxonomy" id="746697"/>
    <lineage>
        <taxon>Bacteria</taxon>
        <taxon>Pseudomonadati</taxon>
        <taxon>Bacteroidota</taxon>
        <taxon>Flavobacteriia</taxon>
        <taxon>Flavobacteriales</taxon>
        <taxon>Flavobacteriaceae</taxon>
        <taxon>Aequorivita</taxon>
    </lineage>
</organism>
<keyword evidence="2" id="KW-1185">Reference proteome</keyword>
<dbReference type="STRING" id="746697.Aeqsu_0536"/>
<evidence type="ECO:0000313" key="1">
    <source>
        <dbReference type="EMBL" id="AFL80048.1"/>
    </source>
</evidence>
<dbReference type="PATRIC" id="fig|746697.3.peg.536"/>
<dbReference type="AlphaFoldDB" id="I3YST0"/>
<dbReference type="RefSeq" id="WP_014781306.1">
    <property type="nucleotide sequence ID" value="NC_018013.1"/>
</dbReference>
<evidence type="ECO:0000313" key="2">
    <source>
        <dbReference type="Proteomes" id="UP000006049"/>
    </source>
</evidence>
<dbReference type="KEGG" id="asl:Aeqsu_0536"/>
<protein>
    <submittedName>
        <fullName evidence="1">Uncharacterized protein</fullName>
    </submittedName>
</protein>
<proteinExistence type="predicted"/>
<dbReference type="Proteomes" id="UP000006049">
    <property type="component" value="Chromosome"/>
</dbReference>